<dbReference type="Ensembl" id="ENST00000682530.1">
    <property type="protein sequence ID" value="ENSP00000506805.1"/>
    <property type="gene ID" value="ENSG00000171714.13"/>
</dbReference>
<reference evidence="1 2" key="1">
    <citation type="journal article" date="2001" name="Nature">
        <title>Initial sequencing and analysis of the human genome.</title>
        <authorList>
            <consortium name="International Human Genome Sequencing Consortium"/>
            <person name="Lander E.S."/>
            <person name="Linton L.M."/>
            <person name="Birren B."/>
            <person name="Nusbaum C."/>
            <person name="Zody M.C."/>
            <person name="Baldwin J."/>
            <person name="Devon K."/>
            <person name="Dewar K."/>
            <person name="Doyle M."/>
            <person name="FitzHugh W."/>
            <person name="Funke R."/>
            <person name="Gage D."/>
            <person name="Harris K."/>
            <person name="Heaford A."/>
            <person name="Howland J."/>
            <person name="Kann L."/>
            <person name="Lehoczky J."/>
            <person name="LeVine R."/>
            <person name="McEwan P."/>
            <person name="McKernan K."/>
            <person name="Meldrim J."/>
            <person name="Mesirov J.P."/>
            <person name="Miranda C."/>
            <person name="Morris W."/>
            <person name="Naylor J."/>
            <person name="Raymond C."/>
            <person name="Rosetti M."/>
            <person name="Santos R."/>
            <person name="Sheridan A."/>
            <person name="Sougnez C."/>
            <person name="Stange-Thomann N."/>
            <person name="Stojanovic N."/>
            <person name="Subramanian A."/>
            <person name="Wyman D."/>
            <person name="Rogers J."/>
            <person name="Sulston J."/>
            <person name="Ainscough R."/>
            <person name="Beck S."/>
            <person name="Bentley D."/>
            <person name="Burton J."/>
            <person name="Clee C."/>
            <person name="Carter N."/>
            <person name="Coulson A."/>
            <person name="Deadman R."/>
            <person name="Deloukas P."/>
            <person name="Dunham A."/>
            <person name="Dunham I."/>
            <person name="Durbin R."/>
            <person name="French L."/>
            <person name="Grafham D."/>
            <person name="Gregory S."/>
            <person name="Hubbard T."/>
            <person name="Humphray S."/>
            <person name="Hunt A."/>
            <person name="Jones M."/>
            <person name="Lloyd C."/>
            <person name="McMurray A."/>
            <person name="Matthews L."/>
            <person name="Mercer S."/>
            <person name="Milne S."/>
            <person name="Mullikin J.C."/>
            <person name="Mungall A."/>
            <person name="Plumb R."/>
            <person name="Ross M."/>
            <person name="Shownkeen R."/>
            <person name="Sims S."/>
            <person name="Waterston R.H."/>
            <person name="Wilson R.K."/>
            <person name="Hillier L.W."/>
            <person name="McPherson J.D."/>
            <person name="Marra M.A."/>
            <person name="Mardis E.R."/>
            <person name="Fulton L.A."/>
            <person name="Chinwalla A.T."/>
            <person name="Pepin K.H."/>
            <person name="Gish W.R."/>
            <person name="Chissoe S.L."/>
            <person name="Wendl M.C."/>
            <person name="Delehaunty K.D."/>
            <person name="Miner T.L."/>
            <person name="Delehaunty A."/>
            <person name="Kramer J.B."/>
            <person name="Cook L.L."/>
            <person name="Fulton R.S."/>
            <person name="Johnson D.L."/>
            <person name="Minx P.J."/>
            <person name="Clifton S.W."/>
            <person name="Hawkins T."/>
            <person name="Branscomb E."/>
            <person name="Predki P."/>
            <person name="Richardson P."/>
            <person name="Wenning S."/>
            <person name="Slezak T."/>
            <person name="Doggett N."/>
            <person name="Cheng J.F."/>
            <person name="Olsen A."/>
            <person name="Lucas S."/>
            <person name="Elkin C."/>
            <person name="Uberbacher E."/>
            <person name="Frazier M."/>
            <person name="Gibbs R.A."/>
            <person name="Muzny D.M."/>
            <person name="Scherer S.E."/>
            <person name="Bouck J.B."/>
            <person name="Sodergren E.J."/>
            <person name="Worley K.C."/>
            <person name="Rives C.M."/>
            <person name="Gorrell J.H."/>
            <person name="Metzker M.L."/>
            <person name="Naylor S.L."/>
            <person name="Kucherlapati R.S."/>
            <person name="Nelson D.L."/>
            <person name="Weinstock G.M."/>
            <person name="Sakaki Y."/>
            <person name="Fujiyama A."/>
            <person name="Hattori M."/>
            <person name="Yada T."/>
            <person name="Toyoda A."/>
            <person name="Itoh T."/>
            <person name="Kawagoe C."/>
            <person name="Watanabe H."/>
            <person name="Totoki Y."/>
            <person name="Taylor T."/>
            <person name="Weissenbach J."/>
            <person name="Heilig R."/>
            <person name="Saurin W."/>
            <person name="Artiguenave F."/>
            <person name="Brottier P."/>
            <person name="Bruls T."/>
            <person name="Pelletier E."/>
            <person name="Robert C."/>
            <person name="Wincker P."/>
            <person name="Smith D.R."/>
            <person name="Doucette-Stamm L."/>
            <person name="Rubenfield M."/>
            <person name="Weinstock K."/>
            <person name="Lee H.M."/>
            <person name="Dubois J."/>
            <person name="Rosenthal A."/>
            <person name="Platzer M."/>
            <person name="Nyakatura G."/>
            <person name="Taudien S."/>
            <person name="Rump A."/>
            <person name="Yang H."/>
            <person name="Yu J."/>
            <person name="Wang J."/>
            <person name="Huang G."/>
            <person name="Gu J."/>
            <person name="Hood L."/>
            <person name="Rowen L."/>
            <person name="Madan A."/>
            <person name="Qin S."/>
            <person name="Davis R.W."/>
            <person name="Federspiel N.A."/>
            <person name="Abola A.P."/>
            <person name="Proctor M.J."/>
            <person name="Myers R.M."/>
            <person name="Schmutz J."/>
            <person name="Dickson M."/>
            <person name="Grimwood J."/>
            <person name="Cox D.R."/>
            <person name="Olson M.V."/>
            <person name="Kaul R."/>
            <person name="Raymond C."/>
            <person name="Shimizu N."/>
            <person name="Kawasaki K."/>
            <person name="Minoshima S."/>
            <person name="Evans G.A."/>
            <person name="Athanasiou M."/>
            <person name="Schultz R."/>
            <person name="Roe B.A."/>
            <person name="Chen F."/>
            <person name="Pan H."/>
            <person name="Ramser J."/>
            <person name="Lehrach H."/>
            <person name="Reinhardt R."/>
            <person name="McCombie W.R."/>
            <person name="de la Bastide M."/>
            <person name="Dedhia N."/>
            <person name="Blocker H."/>
            <person name="Hornischer K."/>
            <person name="Nordsiek G."/>
            <person name="Agarwala R."/>
            <person name="Aravind L."/>
            <person name="Bailey J.A."/>
            <person name="Bateman A."/>
            <person name="Batzoglou S."/>
            <person name="Birney E."/>
            <person name="Bork P."/>
            <person name="Brown D.G."/>
            <person name="Burge C.B."/>
            <person name="Cerutti L."/>
            <person name="Chen H.C."/>
            <person name="Church D."/>
            <person name="Clamp M."/>
            <person name="Copley R.R."/>
            <person name="Doerks T."/>
            <person name="Eddy S.R."/>
            <person name="Eichler E.E."/>
            <person name="Furey T.S."/>
            <person name="Galagan J."/>
            <person name="Gilbert J.G."/>
            <person name="Harmon C."/>
            <person name="Hayashizaki Y."/>
            <person name="Haussler D."/>
            <person name="Hermjakob H."/>
            <person name="Hokamp K."/>
            <person name="Jang W."/>
            <person name="Johnson L.S."/>
            <person name="Jones T.A."/>
            <person name="Kasif S."/>
            <person name="Kaspryzk A."/>
            <person name="Kennedy S."/>
            <person name="Kent W.J."/>
            <person name="Kitts P."/>
            <person name="Koonin E.V."/>
            <person name="Korf I."/>
            <person name="Kulp D."/>
            <person name="Lancet D."/>
            <person name="Lowe T.M."/>
            <person name="McLysaght A."/>
            <person name="Mikkelsen T."/>
            <person name="Moran J.V."/>
            <person name="Mulder N."/>
            <person name="Pollara V.J."/>
            <person name="Ponting C.P."/>
            <person name="Schuler G."/>
            <person name="Schultz J."/>
            <person name="Slater G."/>
            <person name="Smit A.F."/>
            <person name="Stupka E."/>
            <person name="Szustakowski J."/>
            <person name="Thierry-Mieg D."/>
            <person name="Thierry-Mieg J."/>
            <person name="Wagner L."/>
            <person name="Wallis J."/>
            <person name="Wheeler R."/>
            <person name="Williams A."/>
            <person name="Wolf Y.I."/>
            <person name="Wolfe K.H."/>
            <person name="Yang S.P."/>
            <person name="Yeh R.F."/>
            <person name="Collins F."/>
            <person name="Guyer M.S."/>
            <person name="Peterson J."/>
            <person name="Felsenfeld A."/>
            <person name="Wetterstrand K.A."/>
            <person name="Patrinos A."/>
            <person name="Morgan M.J."/>
            <person name="de Jong P."/>
            <person name="Catanese J.J."/>
            <person name="Osoegawa K."/>
            <person name="Shizuya H."/>
            <person name="Choi S."/>
            <person name="Chen Y.J."/>
        </authorList>
    </citation>
    <scope>NUCLEOTIDE SEQUENCE [LARGE SCALE GENOMIC DNA]</scope>
</reference>
<dbReference type="EMBL" id="AC107882">
    <property type="status" value="NOT_ANNOTATED_CDS"/>
    <property type="molecule type" value="Genomic_DNA"/>
</dbReference>
<dbReference type="EMBL" id="AC107886">
    <property type="status" value="NOT_ANNOTATED_CDS"/>
    <property type="molecule type" value="Genomic_DNA"/>
</dbReference>
<organism evidence="1 2">
    <name type="scientific">Homo sapiens</name>
    <name type="common">Human</name>
    <dbReference type="NCBI Taxonomy" id="9606"/>
    <lineage>
        <taxon>Eukaryota</taxon>
        <taxon>Metazoa</taxon>
        <taxon>Chordata</taxon>
        <taxon>Craniata</taxon>
        <taxon>Vertebrata</taxon>
        <taxon>Euteleostomi</taxon>
        <taxon>Mammalia</taxon>
        <taxon>Eutheria</taxon>
        <taxon>Euarchontoglires</taxon>
        <taxon>Primates</taxon>
        <taxon>Haplorrhini</taxon>
        <taxon>Catarrhini</taxon>
        <taxon>Hominidae</taxon>
        <taxon>Homo</taxon>
    </lineage>
</organism>
<dbReference type="Ensembl" id="ENST00000682530.1">
    <property type="protein sequence ID" value="ENSP00000506805.1"/>
    <property type="gene ID" value="ENSG00000171714.14"/>
</dbReference>
<evidence type="ECO:0007829" key="3">
    <source>
        <dbReference type="PeptideAtlas" id="A0A804HHX6"/>
    </source>
</evidence>
<proteinExistence type="evidence at protein level"/>
<keyword evidence="3" id="KW-1267">Proteomics identification</keyword>
<reference evidence="1" key="4">
    <citation type="submission" date="2025-08" db="UniProtKB">
        <authorList>
            <consortium name="Ensembl"/>
        </authorList>
    </citation>
    <scope>IDENTIFICATION</scope>
</reference>
<gene>
    <name evidence="1" type="primary">ANO5</name>
</gene>
<dbReference type="GeneTree" id="ENSGT00940000155692"/>
<reference evidence="1 2" key="3">
    <citation type="journal article" date="2006" name="Nature">
        <title>Human chromosome 11 DNA sequence and analysis including novel gene identification.</title>
        <authorList>
            <person name="Taylor T.D."/>
            <person name="Noguchi H."/>
            <person name="Totoki Y."/>
            <person name="Toyoda A."/>
            <person name="Kuroki Y."/>
            <person name="Dewar K."/>
            <person name="Lloyd C."/>
            <person name="Itoh T."/>
            <person name="Takeda T."/>
            <person name="Kim D.W."/>
            <person name="She X."/>
            <person name="Barlow K.F."/>
            <person name="Bloom T."/>
            <person name="Bruford E."/>
            <person name="Chang J.L."/>
            <person name="Cuomo C.A."/>
            <person name="Eichler E."/>
            <person name="FitzGerald M.G."/>
            <person name="Jaffe D.B."/>
            <person name="LaButti K."/>
            <person name="Nicol R."/>
            <person name="Park H.S."/>
            <person name="Seaman C."/>
            <person name="Sougnez C."/>
            <person name="Yang X."/>
            <person name="Zimmer A.R."/>
            <person name="Zody M.C."/>
            <person name="Birren B.W."/>
            <person name="Nusbaum C."/>
            <person name="Fujiyama A."/>
            <person name="Hattori M."/>
            <person name="Rogers J."/>
            <person name="Lander E.S."/>
            <person name="Sakaki Y."/>
        </authorList>
    </citation>
    <scope>NUCLEOTIDE SEQUENCE [LARGE SCALE GENOMIC DNA]</scope>
</reference>
<dbReference type="EMBL" id="AC130307">
    <property type="status" value="NOT_ANNOTATED_CDS"/>
    <property type="molecule type" value="Genomic_DNA"/>
</dbReference>
<keyword evidence="2" id="KW-1185">Reference proteome</keyword>
<dbReference type="HGNC" id="HGNC:27337">
    <property type="gene designation" value="ANO5"/>
</dbReference>
<accession>A0A804HHX6</accession>
<dbReference type="Proteomes" id="UP000005640">
    <property type="component" value="Chromosome 11"/>
</dbReference>
<protein>
    <submittedName>
        <fullName evidence="1">Anoctamin 5</fullName>
    </submittedName>
</protein>
<reference evidence="1 2" key="2">
    <citation type="journal article" date="2004" name="Nature">
        <title>Finishing the euchromatic sequence of the human genome.</title>
        <authorList>
            <consortium name="International Human Genome Sequencing Consortium"/>
        </authorList>
    </citation>
    <scope>NUCLEOTIDE SEQUENCE [LARGE SCALE GENOMIC DNA]</scope>
</reference>
<evidence type="ECO:0000313" key="2">
    <source>
        <dbReference type="Proteomes" id="UP000005640"/>
    </source>
</evidence>
<reference evidence="1" key="5">
    <citation type="submission" date="2025-09" db="UniProtKB">
        <authorList>
            <consortium name="Ensembl"/>
        </authorList>
    </citation>
    <scope>IDENTIFICATION</scope>
</reference>
<dbReference type="AlphaFoldDB" id="A0A804HHX6"/>
<dbReference type="OpenTargets" id="ENSG00000171714"/>
<evidence type="ECO:0000313" key="1">
    <source>
        <dbReference type="Ensembl" id="ENSP00000506805.1"/>
    </source>
</evidence>
<dbReference type="EMBL" id="AC104009">
    <property type="status" value="NOT_ANNOTATED_CDS"/>
    <property type="molecule type" value="Genomic_DNA"/>
</dbReference>
<dbReference type="OrthoDB" id="296386at2759"/>
<sequence>MGDPDLLEVLAEEGEKVNKHIDYSFQMSESLSSRETSFLINEETMER</sequence>
<dbReference type="Bgee" id="ENSG00000171714">
    <property type="expression patterns" value="Expressed in cardiac muscle of right atrium and 167 other cell types or tissues"/>
</dbReference>
<dbReference type="EMBL" id="AC116534">
    <property type="status" value="NOT_ANNOTATED_CDS"/>
    <property type="molecule type" value="Genomic_DNA"/>
</dbReference>
<name>A0A804HHX6_HUMAN</name>